<proteinExistence type="predicted"/>
<dbReference type="AlphaFoldDB" id="A0A7J7VQX2"/>
<evidence type="ECO:0000313" key="1">
    <source>
        <dbReference type="EMBL" id="KAF6327554.1"/>
    </source>
</evidence>
<dbReference type="EMBL" id="JACAGC010000012">
    <property type="protein sequence ID" value="KAF6327554.1"/>
    <property type="molecule type" value="Genomic_DNA"/>
</dbReference>
<dbReference type="Proteomes" id="UP000585614">
    <property type="component" value="Unassembled WGS sequence"/>
</dbReference>
<evidence type="ECO:0000313" key="2">
    <source>
        <dbReference type="Proteomes" id="UP000585614"/>
    </source>
</evidence>
<organism evidence="1 2">
    <name type="scientific">Rhinolophus ferrumequinum</name>
    <name type="common">Greater horseshoe bat</name>
    <dbReference type="NCBI Taxonomy" id="59479"/>
    <lineage>
        <taxon>Eukaryota</taxon>
        <taxon>Metazoa</taxon>
        <taxon>Chordata</taxon>
        <taxon>Craniata</taxon>
        <taxon>Vertebrata</taxon>
        <taxon>Euteleostomi</taxon>
        <taxon>Mammalia</taxon>
        <taxon>Eutheria</taxon>
        <taxon>Laurasiatheria</taxon>
        <taxon>Chiroptera</taxon>
        <taxon>Yinpterochiroptera</taxon>
        <taxon>Rhinolophoidea</taxon>
        <taxon>Rhinolophidae</taxon>
        <taxon>Rhinolophinae</taxon>
        <taxon>Rhinolophus</taxon>
    </lineage>
</organism>
<name>A0A7J7VQX2_RHIFE</name>
<accession>A0A7J7VQX2</accession>
<sequence length="138" mass="14887">MERDIQIGRSYSIAGMSCGRRCHVEFATSPIEKLPEQAPGALEQSYAICSGESHASLKTTPGKSLDLGGDRMPEREIRAAHQELGPIKFTESQSSATTDDKVEVVNLGSSINTKVAQTHMVPTTVVPRCLSELTPMSL</sequence>
<comment type="caution">
    <text evidence="1">The sequence shown here is derived from an EMBL/GenBank/DDBJ whole genome shotgun (WGS) entry which is preliminary data.</text>
</comment>
<reference evidence="1 2" key="1">
    <citation type="journal article" date="2020" name="Nature">
        <title>Six reference-quality genomes reveal evolution of bat adaptations.</title>
        <authorList>
            <person name="Jebb D."/>
            <person name="Huang Z."/>
            <person name="Pippel M."/>
            <person name="Hughes G.M."/>
            <person name="Lavrichenko K."/>
            <person name="Devanna P."/>
            <person name="Winkler S."/>
            <person name="Jermiin L.S."/>
            <person name="Skirmuntt E.C."/>
            <person name="Katzourakis A."/>
            <person name="Burkitt-Gray L."/>
            <person name="Ray D.A."/>
            <person name="Sullivan K.A.M."/>
            <person name="Roscito J.G."/>
            <person name="Kirilenko B.M."/>
            <person name="Davalos L.M."/>
            <person name="Corthals A.P."/>
            <person name="Power M.L."/>
            <person name="Jones G."/>
            <person name="Ransome R.D."/>
            <person name="Dechmann D.K.N."/>
            <person name="Locatelli A.G."/>
            <person name="Puechmaille S.J."/>
            <person name="Fedrigo O."/>
            <person name="Jarvis E.D."/>
            <person name="Hiller M."/>
            <person name="Vernes S.C."/>
            <person name="Myers E.W."/>
            <person name="Teeling E.C."/>
        </authorList>
    </citation>
    <scope>NUCLEOTIDE SEQUENCE [LARGE SCALE GENOMIC DNA]</scope>
    <source>
        <strain evidence="1">MRhiFer1</strain>
        <tissue evidence="1">Lung</tissue>
    </source>
</reference>
<gene>
    <name evidence="1" type="ORF">mRhiFer1_008270</name>
</gene>
<protein>
    <submittedName>
        <fullName evidence="1">Uncharacterized protein</fullName>
    </submittedName>
</protein>